<reference evidence="2 3" key="1">
    <citation type="submission" date="2021-12" db="EMBL/GenBank/DDBJ databases">
        <title>High titer production of polyol ester of fatty acids by Rhodotorula paludigena BS15 towards product separation-free biomass refinery.</title>
        <authorList>
            <person name="Mano J."/>
            <person name="Ono H."/>
            <person name="Tanaka T."/>
            <person name="Naito K."/>
            <person name="Sushida H."/>
            <person name="Ike M."/>
            <person name="Tokuyasu K."/>
            <person name="Kitaoka M."/>
        </authorList>
    </citation>
    <scope>NUCLEOTIDE SEQUENCE [LARGE SCALE GENOMIC DNA]</scope>
    <source>
        <strain evidence="2 3">BS15</strain>
    </source>
</reference>
<feature type="region of interest" description="Disordered" evidence="1">
    <location>
        <begin position="186"/>
        <end position="218"/>
    </location>
</feature>
<dbReference type="InterPro" id="IPR018714">
    <property type="entry name" value="DUF2237"/>
</dbReference>
<proteinExistence type="predicted"/>
<evidence type="ECO:0000256" key="1">
    <source>
        <dbReference type="SAM" id="MobiDB-lite"/>
    </source>
</evidence>
<keyword evidence="3" id="KW-1185">Reference proteome</keyword>
<dbReference type="PANTHER" id="PTHR37466">
    <property type="entry name" value="SLR1628 PROTEIN"/>
    <property type="match status" value="1"/>
</dbReference>
<dbReference type="Gene3D" id="3.30.56.110">
    <property type="entry name" value="Protein of unknown function DUF2237"/>
    <property type="match status" value="1"/>
</dbReference>
<dbReference type="EMBL" id="BQKY01000008">
    <property type="protein sequence ID" value="GJN91280.1"/>
    <property type="molecule type" value="Genomic_DNA"/>
</dbReference>
<protein>
    <submittedName>
        <fullName evidence="2">Uncharacterized protein</fullName>
    </submittedName>
</protein>
<evidence type="ECO:0000313" key="3">
    <source>
        <dbReference type="Proteomes" id="UP001342314"/>
    </source>
</evidence>
<organism evidence="2 3">
    <name type="scientific">Rhodotorula paludigena</name>
    <dbReference type="NCBI Taxonomy" id="86838"/>
    <lineage>
        <taxon>Eukaryota</taxon>
        <taxon>Fungi</taxon>
        <taxon>Dikarya</taxon>
        <taxon>Basidiomycota</taxon>
        <taxon>Pucciniomycotina</taxon>
        <taxon>Microbotryomycetes</taxon>
        <taxon>Sporidiobolales</taxon>
        <taxon>Sporidiobolaceae</taxon>
        <taxon>Rhodotorula</taxon>
    </lineage>
</organism>
<feature type="compositionally biased region" description="Gly residues" evidence="1">
    <location>
        <begin position="186"/>
        <end position="212"/>
    </location>
</feature>
<dbReference type="Proteomes" id="UP001342314">
    <property type="component" value="Unassembled WGS sequence"/>
</dbReference>
<sequence length="218" mass="22658">MLVRPAVWKRVFARSYARQVPLPASHAAPRPPNMSRDGLEGQLPIYPRTNVFGNPLAPAPTGSGPVTGFFRNGYCDASPADPASHTVAAVVTPKFLDFSKSRGNDLWSLFPSLRQSAAASSSQQSASPCVWCLCASRWYEALKASASHPDGEAIVPRVVLEATHERAPLDGRFDKSELERFAVGGDGTGTLNGGGGGGAAAGGAQGRGGGATGEKIGR</sequence>
<dbReference type="PANTHER" id="PTHR37466:SF1">
    <property type="entry name" value="SLR1628 PROTEIN"/>
    <property type="match status" value="1"/>
</dbReference>
<name>A0AAV5GFG0_9BASI</name>
<comment type="caution">
    <text evidence="2">The sequence shown here is derived from an EMBL/GenBank/DDBJ whole genome shotgun (WGS) entry which is preliminary data.</text>
</comment>
<dbReference type="AlphaFoldDB" id="A0AAV5GFG0"/>
<dbReference type="Pfam" id="PF09996">
    <property type="entry name" value="DUF2237"/>
    <property type="match status" value="1"/>
</dbReference>
<accession>A0AAV5GFG0</accession>
<gene>
    <name evidence="2" type="ORF">Rhopal_004299-T1</name>
</gene>
<evidence type="ECO:0000313" key="2">
    <source>
        <dbReference type="EMBL" id="GJN91280.1"/>
    </source>
</evidence>